<evidence type="ECO:0000313" key="4">
    <source>
        <dbReference type="EMBL" id="CAL5060624.1"/>
    </source>
</evidence>
<accession>A0ABC9END6</accession>
<dbReference type="AlphaFoldDB" id="A0ABC9END6"/>
<dbReference type="InterPro" id="IPR046533">
    <property type="entry name" value="DUF6598"/>
</dbReference>
<dbReference type="EMBL" id="OZ075112">
    <property type="protein sequence ID" value="CAL4971712.1"/>
    <property type="molecule type" value="Genomic_DNA"/>
</dbReference>
<feature type="domain" description="DUF6598" evidence="1">
    <location>
        <begin position="149"/>
        <end position="402"/>
    </location>
</feature>
<gene>
    <name evidence="2" type="ORF">URODEC1_LOCUS3179</name>
    <name evidence="3" type="ORF">URODEC1_LOCUS50829</name>
    <name evidence="4" type="ORF">URODEC1_LOCUS97262</name>
</gene>
<dbReference type="PANTHER" id="PTHR33065">
    <property type="entry name" value="OS07G0486400 PROTEIN"/>
    <property type="match status" value="1"/>
</dbReference>
<dbReference type="Proteomes" id="UP001497457">
    <property type="component" value="Chromosome 1b"/>
</dbReference>
<name>A0ABC9END6_9POAL</name>
<dbReference type="Proteomes" id="UP001497457">
    <property type="component" value="Chromosome 4rd"/>
</dbReference>
<organism evidence="4 5">
    <name type="scientific">Urochloa decumbens</name>
    <dbReference type="NCBI Taxonomy" id="240449"/>
    <lineage>
        <taxon>Eukaryota</taxon>
        <taxon>Viridiplantae</taxon>
        <taxon>Streptophyta</taxon>
        <taxon>Embryophyta</taxon>
        <taxon>Tracheophyta</taxon>
        <taxon>Spermatophyta</taxon>
        <taxon>Magnoliopsida</taxon>
        <taxon>Liliopsida</taxon>
        <taxon>Poales</taxon>
        <taxon>Poaceae</taxon>
        <taxon>PACMAD clade</taxon>
        <taxon>Panicoideae</taxon>
        <taxon>Panicodae</taxon>
        <taxon>Paniceae</taxon>
        <taxon>Melinidinae</taxon>
        <taxon>Urochloa</taxon>
    </lineage>
</organism>
<sequence>MLSARHKKKGSQEPFVLSFLVGGFVVSFMPAADVLVAAAGGGSGCDEDEEYCPGLEPFFFDEAEAIADHERRLQRQQEEARKEERRVWAENVNNAVRNSILDYDIKQDGQYYNRFYFADFSKFDLDEESPVGPMRYTDRVCDEYWPNTSVNILSVKIASLDVDWPIYVYGTVIARDSIDHKCIYLFRRDKDHCQLITSSDQSLILTGPKRGLALMGDMHVEIDLKMKDLLGQEEELSKGFSTIRGIAGRHFDKCNLESQDLATRLSTMVVTYAVVHDAAEATILIEVTGGEFFGKITACTTSIPSIETASGPGRNCSSHKKEGSRKSLDIVLHDSNEAGENCNGKGVIQLLRSTISLSQEEDLLVTFVDKTGNHNSLSFTPDIFGRVEAETTVGLTSMLVKVAWSLMQV</sequence>
<dbReference type="PANTHER" id="PTHR33065:SF64">
    <property type="entry name" value="OS05G0109100 PROTEIN"/>
    <property type="match status" value="1"/>
</dbReference>
<dbReference type="Pfam" id="PF20241">
    <property type="entry name" value="DUF6598"/>
    <property type="match status" value="1"/>
</dbReference>
<protein>
    <recommendedName>
        <fullName evidence="1">DUF6598 domain-containing protein</fullName>
    </recommendedName>
</protein>
<reference evidence="4 5" key="2">
    <citation type="submission" date="2024-10" db="EMBL/GenBank/DDBJ databases">
        <authorList>
            <person name="Ryan C."/>
        </authorList>
    </citation>
    <scope>NUCLEOTIDE SEQUENCE [LARGE SCALE GENOMIC DNA]</scope>
</reference>
<dbReference type="Proteomes" id="UP001497457">
    <property type="component" value="Chromosome 2b"/>
</dbReference>
<dbReference type="EMBL" id="OZ075114">
    <property type="protein sequence ID" value="CAL5060624.1"/>
    <property type="molecule type" value="Genomic_DNA"/>
</dbReference>
<evidence type="ECO:0000313" key="2">
    <source>
        <dbReference type="EMBL" id="CAL4890310.1"/>
    </source>
</evidence>
<evidence type="ECO:0000259" key="1">
    <source>
        <dbReference type="Pfam" id="PF20241"/>
    </source>
</evidence>
<evidence type="ECO:0000313" key="3">
    <source>
        <dbReference type="EMBL" id="CAL4971712.1"/>
    </source>
</evidence>
<evidence type="ECO:0000313" key="5">
    <source>
        <dbReference type="Proteomes" id="UP001497457"/>
    </source>
</evidence>
<keyword evidence="5" id="KW-1185">Reference proteome</keyword>
<proteinExistence type="predicted"/>
<dbReference type="EMBL" id="OZ075111">
    <property type="protein sequence ID" value="CAL4890310.1"/>
    <property type="molecule type" value="Genomic_DNA"/>
</dbReference>
<reference evidence="5" key="1">
    <citation type="submission" date="2024-06" db="EMBL/GenBank/DDBJ databases">
        <authorList>
            <person name="Ryan C."/>
        </authorList>
    </citation>
    <scope>NUCLEOTIDE SEQUENCE [LARGE SCALE GENOMIC DNA]</scope>
</reference>